<evidence type="ECO:0000259" key="3">
    <source>
        <dbReference type="PROSITE" id="PS50017"/>
    </source>
</evidence>
<dbReference type="AlphaFoldDB" id="A0A1M7D499"/>
<feature type="domain" description="Death" evidence="3">
    <location>
        <begin position="517"/>
        <end position="575"/>
    </location>
</feature>
<dbReference type="GO" id="GO:0005524">
    <property type="term" value="F:ATP binding"/>
    <property type="evidence" value="ECO:0007669"/>
    <property type="project" value="UniProtKB-KW"/>
</dbReference>
<keyword evidence="5" id="KW-1185">Reference proteome</keyword>
<organism evidence="4 5">
    <name type="scientific">Roseovarius marisflavi</name>
    <dbReference type="NCBI Taxonomy" id="1054996"/>
    <lineage>
        <taxon>Bacteria</taxon>
        <taxon>Pseudomonadati</taxon>
        <taxon>Pseudomonadota</taxon>
        <taxon>Alphaproteobacteria</taxon>
        <taxon>Rhodobacterales</taxon>
        <taxon>Roseobacteraceae</taxon>
        <taxon>Roseovarius</taxon>
    </lineage>
</organism>
<dbReference type="GO" id="GO:0007165">
    <property type="term" value="P:signal transduction"/>
    <property type="evidence" value="ECO:0007669"/>
    <property type="project" value="InterPro"/>
</dbReference>
<dbReference type="EMBL" id="FRBN01000034">
    <property type="protein sequence ID" value="SHL74351.1"/>
    <property type="molecule type" value="Genomic_DNA"/>
</dbReference>
<sequence>MSTSGKPELDIIGFDPKRTVPGLFFQRTARDPDVIGYSEFRESRWVDFTWKEVAHKVGLVRAALDRAGVKPGDRVGVLLPNCVDWIAFDIAAMANGLITVPIYLHDGAANTCYILAHSGVRLCFMDTQDRWLSLAPECTDCLGLETIWVQQAPVELLQDDRRSIEVFDDVLSNEVISEDDIRCSAEDVATIIHTSGTTGLPKGVMLSHRALLWNADAVTKFIPPLTTDVFLSVLPLAHSFERTMGYYLPLVSGARIAFSRSIEKLRDDLAVIRPTILIAVPRLYERIYEAVLEKADSGPVTKALTMAAADIGWRLFEAGHGRAAAPSLLTRGLLWPILQCLVAKKIMMAFGGRLRVAVSGGAPLSEEASHFLIGLGLPLIEGYGLTEAAPVVTATTFENSLPGSVGGALQDVELKTTEEGELLVRSPSLMLGYWEDQEKTEQVIVSDGWLRTGDIAEFHEGHVFIKGRLKEIIALSTGKKVASAVIETLIEDEPLFEQVLVTGNGKPCLAAIVVLKGESWAALARELGVAEDEMNAPVAQKALLSEISSATQGLPDYTRVRAVHAVLEPWTAENGLLTPTLKIKRKAIEQQFSDEIEAMFNKLKKTRSGGRDL</sequence>
<proteinExistence type="predicted"/>
<name>A0A1M7D499_9RHOB</name>
<dbReference type="Pfam" id="PF23562">
    <property type="entry name" value="AMP-binding_C_3"/>
    <property type="match status" value="1"/>
</dbReference>
<evidence type="ECO:0000256" key="2">
    <source>
        <dbReference type="ARBA" id="ARBA00022840"/>
    </source>
</evidence>
<keyword evidence="2" id="KW-0067">ATP-binding</keyword>
<gene>
    <name evidence="4" type="ORF">SAMN05444414_13417</name>
</gene>
<evidence type="ECO:0000256" key="1">
    <source>
        <dbReference type="ARBA" id="ARBA00022741"/>
    </source>
</evidence>
<dbReference type="STRING" id="1054996.SAMN05444414_13417"/>
<dbReference type="GO" id="GO:0016020">
    <property type="term" value="C:membrane"/>
    <property type="evidence" value="ECO:0007669"/>
    <property type="project" value="TreeGrafter"/>
</dbReference>
<dbReference type="RefSeq" id="WP_084732946.1">
    <property type="nucleotide sequence ID" value="NZ_FRBN01000034.1"/>
</dbReference>
<dbReference type="InterPro" id="IPR000488">
    <property type="entry name" value="Death_dom"/>
</dbReference>
<dbReference type="InterPro" id="IPR020845">
    <property type="entry name" value="AMP-binding_CS"/>
</dbReference>
<evidence type="ECO:0000313" key="4">
    <source>
        <dbReference type="EMBL" id="SHL74351.1"/>
    </source>
</evidence>
<dbReference type="InterPro" id="IPR042099">
    <property type="entry name" value="ANL_N_sf"/>
</dbReference>
<dbReference type="SUPFAM" id="SSF56801">
    <property type="entry name" value="Acetyl-CoA synthetase-like"/>
    <property type="match status" value="1"/>
</dbReference>
<protein>
    <submittedName>
        <fullName evidence="4">Long-chain acyl-CoA synthetase</fullName>
    </submittedName>
</protein>
<dbReference type="PANTHER" id="PTHR43272">
    <property type="entry name" value="LONG-CHAIN-FATTY-ACID--COA LIGASE"/>
    <property type="match status" value="1"/>
</dbReference>
<dbReference type="PROSITE" id="PS00455">
    <property type="entry name" value="AMP_BINDING"/>
    <property type="match status" value="1"/>
</dbReference>
<dbReference type="Pfam" id="PF00501">
    <property type="entry name" value="AMP-binding"/>
    <property type="match status" value="1"/>
</dbReference>
<dbReference type="Gene3D" id="3.40.50.12780">
    <property type="entry name" value="N-terminal domain of ligase-like"/>
    <property type="match status" value="1"/>
</dbReference>
<dbReference type="PROSITE" id="PS50017">
    <property type="entry name" value="DEATH_DOMAIN"/>
    <property type="match status" value="1"/>
</dbReference>
<evidence type="ECO:0000313" key="5">
    <source>
        <dbReference type="Proteomes" id="UP000184191"/>
    </source>
</evidence>
<dbReference type="InterPro" id="IPR000873">
    <property type="entry name" value="AMP-dep_synth/lig_dom"/>
</dbReference>
<dbReference type="PANTHER" id="PTHR43272:SF33">
    <property type="entry name" value="AMP-BINDING DOMAIN-CONTAINING PROTEIN-RELATED"/>
    <property type="match status" value="1"/>
</dbReference>
<dbReference type="GO" id="GO:0004467">
    <property type="term" value="F:long-chain fatty acid-CoA ligase activity"/>
    <property type="evidence" value="ECO:0007669"/>
    <property type="project" value="TreeGrafter"/>
</dbReference>
<accession>A0A1M7D499</accession>
<keyword evidence="1" id="KW-0547">Nucleotide-binding</keyword>
<dbReference type="Proteomes" id="UP000184191">
    <property type="component" value="Unassembled WGS sequence"/>
</dbReference>
<dbReference type="CDD" id="cd05907">
    <property type="entry name" value="VL_LC_FACS_like"/>
    <property type="match status" value="1"/>
</dbReference>
<reference evidence="5" key="1">
    <citation type="submission" date="2016-11" db="EMBL/GenBank/DDBJ databases">
        <authorList>
            <person name="Varghese N."/>
            <person name="Submissions S."/>
        </authorList>
    </citation>
    <scope>NUCLEOTIDE SEQUENCE [LARGE SCALE GENOMIC DNA]</scope>
    <source>
        <strain evidence="5">DSM 29327</strain>
    </source>
</reference>
<dbReference type="OrthoDB" id="9803968at2"/>